<reference evidence="11" key="1">
    <citation type="journal article" date="2023" name="Insect Mol. Biol.">
        <title>Genome sequencing provides insights into the evolution of gene families encoding plant cell wall-degrading enzymes in longhorned beetles.</title>
        <authorList>
            <person name="Shin N.R."/>
            <person name="Okamura Y."/>
            <person name="Kirsch R."/>
            <person name="Pauchet Y."/>
        </authorList>
    </citation>
    <scope>NUCLEOTIDE SEQUENCE</scope>
    <source>
        <strain evidence="11">RBIC_L_NR</strain>
    </source>
</reference>
<feature type="compositionally biased region" description="Basic and acidic residues" evidence="7">
    <location>
        <begin position="716"/>
        <end position="752"/>
    </location>
</feature>
<keyword evidence="12" id="KW-1185">Reference proteome</keyword>
<evidence type="ECO:0000256" key="2">
    <source>
        <dbReference type="ARBA" id="ARBA00022723"/>
    </source>
</evidence>
<feature type="compositionally biased region" description="Basic residues" evidence="7">
    <location>
        <begin position="991"/>
        <end position="1001"/>
    </location>
</feature>
<feature type="compositionally biased region" description="Polar residues" evidence="7">
    <location>
        <begin position="338"/>
        <end position="348"/>
    </location>
</feature>
<feature type="compositionally biased region" description="Basic and acidic residues" evidence="7">
    <location>
        <begin position="1229"/>
        <end position="1245"/>
    </location>
</feature>
<evidence type="ECO:0000256" key="7">
    <source>
        <dbReference type="SAM" id="MobiDB-lite"/>
    </source>
</evidence>
<evidence type="ECO:0000256" key="4">
    <source>
        <dbReference type="ARBA" id="ARBA00022833"/>
    </source>
</evidence>
<comment type="caution">
    <text evidence="11">The sequence shown here is derived from an EMBL/GenBank/DDBJ whole genome shotgun (WGS) entry which is preliminary data.</text>
</comment>
<dbReference type="Gene3D" id="4.10.60.10">
    <property type="entry name" value="Zinc finger, CCHC-type"/>
    <property type="match status" value="1"/>
</dbReference>
<proteinExistence type="predicted"/>
<dbReference type="InterPro" id="IPR001841">
    <property type="entry name" value="Znf_RING"/>
</dbReference>
<dbReference type="InterPro" id="IPR013083">
    <property type="entry name" value="Znf_RING/FYVE/PHD"/>
</dbReference>
<feature type="compositionally biased region" description="Basic and acidic residues" evidence="7">
    <location>
        <begin position="1402"/>
        <end position="1425"/>
    </location>
</feature>
<evidence type="ECO:0000259" key="8">
    <source>
        <dbReference type="PROSITE" id="PS50089"/>
    </source>
</evidence>
<feature type="compositionally biased region" description="Polar residues" evidence="7">
    <location>
        <begin position="854"/>
        <end position="866"/>
    </location>
</feature>
<dbReference type="GO" id="GO:0005634">
    <property type="term" value="C:nucleus"/>
    <property type="evidence" value="ECO:0007669"/>
    <property type="project" value="UniProtKB-SubCell"/>
</dbReference>
<feature type="compositionally biased region" description="Acidic residues" evidence="7">
    <location>
        <begin position="1491"/>
        <end position="1508"/>
    </location>
</feature>
<feature type="region of interest" description="Disordered" evidence="7">
    <location>
        <begin position="393"/>
        <end position="461"/>
    </location>
</feature>
<dbReference type="Pfam" id="PF08783">
    <property type="entry name" value="DWNN"/>
    <property type="match status" value="1"/>
</dbReference>
<sequence>MSVHYKFKSALEYDTVTFDGLHISVKDLKNAIIQQKRIGKSTDFDLQVTNAQTKEVYEDENALIPKNTSLLIARIPTIVQKTKQWEGYGGDNTPPAKMDEGGPIGKAVDFYMKIRGANQMGPVPSNYTCYKCHQGGHWIKDCIFAQGPDPIEIKKSTGIPRSFMVPVEGPQVQGAMMTPSGSYAVPVLDHQAYTQKNTIPAPVQEPKPEIPEDLVCNICSDLLTDAVMIPCCGNSFCDECIRGVLLESEEHECPDCHEKDISPGTLIPNRFLRKSVANFKNTTGYVKKPVYREKVEPKILENADVALNKDSPLQEPESTEKVKSDAEEKTVISEADSTEQAKNDQSIDFSKDIDINEPAKSTESESIPEGPLVYLRGVLQKINRSIGSILLESQDRVSSGRHHKHKNDSPRKNTRHRRSPNYNDSGSVVFAHKSGNESKSREERSGTPTIDEPTGSGPYNPANTNYNNAAPPGTIPSMIGNIPSMQGPPQPIPTTFAPGQPPMAFPPAQGPLPNFRLPPPGTAPPPYMPPGPYPVPPRAMFDANRPPIGGPPPNYNNFPPGSRGHRDFGRRIRDRTPPGLIDDPLAAFNKMLREKDERERRAKQRNMRRSYSRSRSRSRSFSRSPIRRRSRSPRPIRRSRSRSRSFSLSRSRSRSFSGSLRGSPYRQLSPPRRSPPPSLPPRRGPARYRSPVRSPPRNRHQNDRHRDRDYDDDYGRDDRPFKDNRRNRDTRDRRSRERDRDRYFDNYDDRRAPPRPQPQQPQWSQPAIAPRPIQDNFYAPPDLQQGFQTNRYYYLLFVNVVVAVIAICAKVHVKSGKNVFPKSYFLQKKNSGNLKYARDYGPPFMNKDPPFNQPLPQTIHSIQPQRKYQDIAPPGVDDDIAPPGVEEPPFKQAPPEQKERHESPRNEDNERANIDNKRGTDKKDRDRSSDIKRRHEKRSRTPDKARNPSPRRKSKSKERDSPDKHRRRRRDSSDKEDRDRRRDHSDDERSRRGKDKKKHKDKKDSEKRKKRDKKDKHKKESKEKKPKEEFIQIIPKNIEDGPDEEKQRNERRKQEEMEEERRLEERRLEAIREEKRLVEAIKEEKRLEGIREEKRRKLAEEEKRRLIMEEEKRKRILLEESHNTPEPEEPKADLYGDMLSEEIDTTVMENYGKIDDISFEEKREEQEEQNLIEEGEIKEFEDEEKDVLELHTTDMDLKTEMDKSDILAPVPEKSKWEVEEDGQILTSPKDSHKSDSKSDKSGKVTNEVLKRAENAIFAKAINAIRPIEIKKISTDRAKLYSGEREVEKTHNQLQVTVASVDPKKDVSQTPVRLSVKERLGIKVQDTDHVINLSRHRSRTISPFSRRGESGRNYALGERRVEVDDFRSHRDRNRRSRSRRRDNSRERHRNRTDTGHHNRHEHRRGDHRREHSSRKEEKNKHDEDGKKIKRKRTRSRSESEDRKEKHKKKDKKQKKDKLKKNKDDDDQKEEEKDEEQKPQSATTKRKPTLDEANFEPDYDLESHTDEDEEKDKKKDAKKHSEKEEDKKSSSSESESDSSSEEERKKKKHKKHKKKKKRETSSSSSESESDSSDSDRDRRRKKHKKNKKKKKKSKHK</sequence>
<evidence type="ECO:0000313" key="11">
    <source>
        <dbReference type="EMBL" id="KAJ8965139.1"/>
    </source>
</evidence>
<keyword evidence="5" id="KW-0539">Nucleus</keyword>
<comment type="subcellular location">
    <subcellularLocation>
        <location evidence="1">Nucleus</location>
    </subcellularLocation>
</comment>
<accession>A0AAV8ZJP8</accession>
<feature type="compositionally biased region" description="Basic and acidic residues" evidence="7">
    <location>
        <begin position="971"/>
        <end position="990"/>
    </location>
</feature>
<feature type="compositionally biased region" description="Basic residues" evidence="7">
    <location>
        <begin position="601"/>
        <end position="643"/>
    </location>
</feature>
<feature type="compositionally biased region" description="Basic and acidic residues" evidence="7">
    <location>
        <begin position="1044"/>
        <end position="1064"/>
    </location>
</feature>
<feature type="compositionally biased region" description="Basic and acidic residues" evidence="7">
    <location>
        <begin position="1018"/>
        <end position="1030"/>
    </location>
</feature>
<feature type="compositionally biased region" description="Basic residues" evidence="7">
    <location>
        <begin position="1443"/>
        <end position="1459"/>
    </location>
</feature>
<evidence type="ECO:0000256" key="3">
    <source>
        <dbReference type="ARBA" id="ARBA00022771"/>
    </source>
</evidence>
<dbReference type="SMART" id="SM01180">
    <property type="entry name" value="DWNN"/>
    <property type="match status" value="1"/>
</dbReference>
<dbReference type="GO" id="GO:0008270">
    <property type="term" value="F:zinc ion binding"/>
    <property type="evidence" value="ECO:0007669"/>
    <property type="project" value="UniProtKB-KW"/>
</dbReference>
<dbReference type="InterPro" id="IPR036875">
    <property type="entry name" value="Znf_CCHC_sf"/>
</dbReference>
<feature type="compositionally biased region" description="Basic and acidic residues" evidence="7">
    <location>
        <begin position="434"/>
        <end position="445"/>
    </location>
</feature>
<feature type="compositionally biased region" description="Basic and acidic residues" evidence="7">
    <location>
        <begin position="318"/>
        <end position="331"/>
    </location>
</feature>
<feature type="compositionally biased region" description="Basic residues" evidence="7">
    <location>
        <begin position="1543"/>
        <end position="1556"/>
    </location>
</feature>
<dbReference type="PROSITE" id="PS50089">
    <property type="entry name" value="ZF_RING_2"/>
    <property type="match status" value="1"/>
</dbReference>
<evidence type="ECO:0000256" key="6">
    <source>
        <dbReference type="PROSITE-ProRule" id="PRU00047"/>
    </source>
</evidence>
<feature type="region of interest" description="Disordered" evidence="7">
    <location>
        <begin position="546"/>
        <end position="767"/>
    </location>
</feature>
<feature type="compositionally biased region" description="Basic and acidic residues" evidence="7">
    <location>
        <begin position="591"/>
        <end position="600"/>
    </location>
</feature>
<keyword evidence="4" id="KW-0862">Zinc</keyword>
<dbReference type="Pfam" id="PF13923">
    <property type="entry name" value="zf-C3HC4_2"/>
    <property type="match status" value="1"/>
</dbReference>
<dbReference type="SUPFAM" id="SSF57850">
    <property type="entry name" value="RING/U-box"/>
    <property type="match status" value="1"/>
</dbReference>
<feature type="compositionally biased region" description="Basic and acidic residues" evidence="7">
    <location>
        <begin position="1187"/>
        <end position="1205"/>
    </location>
</feature>
<evidence type="ECO:0000256" key="1">
    <source>
        <dbReference type="ARBA" id="ARBA00004123"/>
    </source>
</evidence>
<feature type="domain" description="CCHC-type" evidence="9">
    <location>
        <begin position="129"/>
        <end position="142"/>
    </location>
</feature>
<dbReference type="PANTHER" id="PTHR15439:SF0">
    <property type="entry name" value="CELL DIVISION CYCLE AND APOPTOSIS REGULATOR PROTEIN 1-RELATED"/>
    <property type="match status" value="1"/>
</dbReference>
<dbReference type="InterPro" id="IPR001878">
    <property type="entry name" value="Znf_CCHC"/>
</dbReference>
<name>A0AAV8ZJP8_9CUCU</name>
<feature type="region of interest" description="Disordered" evidence="7">
    <location>
        <begin position="837"/>
        <end position="1064"/>
    </location>
</feature>
<keyword evidence="3 6" id="KW-0863">Zinc-finger</keyword>
<feature type="region of interest" description="Disordered" evidence="7">
    <location>
        <begin position="1161"/>
        <end position="1245"/>
    </location>
</feature>
<feature type="compositionally biased region" description="Basic residues" evidence="7">
    <location>
        <begin position="1008"/>
        <end position="1017"/>
    </location>
</feature>
<feature type="compositionally biased region" description="Basic and acidic residues" evidence="7">
    <location>
        <begin position="564"/>
        <end position="576"/>
    </location>
</feature>
<feature type="compositionally biased region" description="Low complexity" evidence="7">
    <location>
        <begin position="644"/>
        <end position="671"/>
    </location>
</feature>
<dbReference type="GO" id="GO:0061630">
    <property type="term" value="F:ubiquitin protein ligase activity"/>
    <property type="evidence" value="ECO:0007669"/>
    <property type="project" value="InterPro"/>
</dbReference>
<feature type="compositionally biased region" description="Acidic residues" evidence="7">
    <location>
        <begin position="1463"/>
        <end position="1472"/>
    </location>
</feature>
<evidence type="ECO:0000259" key="10">
    <source>
        <dbReference type="PROSITE" id="PS51282"/>
    </source>
</evidence>
<feature type="compositionally biased region" description="Basic residues" evidence="7">
    <location>
        <begin position="1576"/>
        <end position="1594"/>
    </location>
</feature>
<dbReference type="GO" id="GO:0003676">
    <property type="term" value="F:nucleic acid binding"/>
    <property type="evidence" value="ECO:0007669"/>
    <property type="project" value="InterPro"/>
</dbReference>
<feature type="compositionally biased region" description="Basic and acidic residues" evidence="7">
    <location>
        <begin position="896"/>
        <end position="946"/>
    </location>
</feature>
<feature type="compositionally biased region" description="Basic residues" evidence="7">
    <location>
        <begin position="1368"/>
        <end position="1379"/>
    </location>
</feature>
<feature type="domain" description="DWNN" evidence="10">
    <location>
        <begin position="3"/>
        <end position="76"/>
    </location>
</feature>
<dbReference type="PANTHER" id="PTHR15439">
    <property type="entry name" value="RETINOBLASTOMA-BINDING PROTEIN 6"/>
    <property type="match status" value="1"/>
</dbReference>
<dbReference type="GO" id="GO:0006511">
    <property type="term" value="P:ubiquitin-dependent protein catabolic process"/>
    <property type="evidence" value="ECO:0007669"/>
    <property type="project" value="TreeGrafter"/>
</dbReference>
<dbReference type="EMBL" id="JANEYF010001277">
    <property type="protein sequence ID" value="KAJ8965139.1"/>
    <property type="molecule type" value="Genomic_DNA"/>
</dbReference>
<feature type="domain" description="RING-type" evidence="8">
    <location>
        <begin position="216"/>
        <end position="257"/>
    </location>
</feature>
<feature type="region of interest" description="Disordered" evidence="7">
    <location>
        <begin position="1366"/>
        <end position="1594"/>
    </location>
</feature>
<dbReference type="SUPFAM" id="SSF57756">
    <property type="entry name" value="Retrovirus zinc finger-like domains"/>
    <property type="match status" value="1"/>
</dbReference>
<feature type="region of interest" description="Disordered" evidence="7">
    <location>
        <begin position="306"/>
        <end position="366"/>
    </location>
</feature>
<dbReference type="GO" id="GO:0006397">
    <property type="term" value="P:mRNA processing"/>
    <property type="evidence" value="ECO:0007669"/>
    <property type="project" value="InterPro"/>
</dbReference>
<dbReference type="PROSITE" id="PS51282">
    <property type="entry name" value="DWNN"/>
    <property type="match status" value="1"/>
</dbReference>
<dbReference type="SMART" id="SM00184">
    <property type="entry name" value="RING"/>
    <property type="match status" value="1"/>
</dbReference>
<dbReference type="InterPro" id="IPR014891">
    <property type="entry name" value="DWNN_domain"/>
</dbReference>
<evidence type="ECO:0000313" key="12">
    <source>
        <dbReference type="Proteomes" id="UP001162156"/>
    </source>
</evidence>
<dbReference type="Proteomes" id="UP001162156">
    <property type="component" value="Unassembled WGS sequence"/>
</dbReference>
<keyword evidence="2" id="KW-0479">Metal-binding</keyword>
<evidence type="ECO:0000256" key="5">
    <source>
        <dbReference type="ARBA" id="ARBA00023242"/>
    </source>
</evidence>
<dbReference type="InterPro" id="IPR033489">
    <property type="entry name" value="RBBP6"/>
</dbReference>
<evidence type="ECO:0000259" key="9">
    <source>
        <dbReference type="PROSITE" id="PS50158"/>
    </source>
</evidence>
<feature type="compositionally biased region" description="Basic residues" evidence="7">
    <location>
        <begin position="399"/>
        <end position="419"/>
    </location>
</feature>
<feature type="compositionally biased region" description="Pro residues" evidence="7">
    <location>
        <begin position="672"/>
        <end position="683"/>
    </location>
</feature>
<dbReference type="PROSITE" id="PS50158">
    <property type="entry name" value="ZF_CCHC"/>
    <property type="match status" value="1"/>
</dbReference>
<organism evidence="11 12">
    <name type="scientific">Rhamnusium bicolor</name>
    <dbReference type="NCBI Taxonomy" id="1586634"/>
    <lineage>
        <taxon>Eukaryota</taxon>
        <taxon>Metazoa</taxon>
        <taxon>Ecdysozoa</taxon>
        <taxon>Arthropoda</taxon>
        <taxon>Hexapoda</taxon>
        <taxon>Insecta</taxon>
        <taxon>Pterygota</taxon>
        <taxon>Neoptera</taxon>
        <taxon>Endopterygota</taxon>
        <taxon>Coleoptera</taxon>
        <taxon>Polyphaga</taxon>
        <taxon>Cucujiformia</taxon>
        <taxon>Chrysomeloidea</taxon>
        <taxon>Cerambycidae</taxon>
        <taxon>Lepturinae</taxon>
        <taxon>Rhagiini</taxon>
        <taxon>Rhamnusium</taxon>
    </lineage>
</organism>
<dbReference type="Gene3D" id="3.10.20.90">
    <property type="entry name" value="Phosphatidylinositol 3-kinase Catalytic Subunit, Chain A, domain 1"/>
    <property type="match status" value="1"/>
</dbReference>
<dbReference type="GO" id="GO:0016567">
    <property type="term" value="P:protein ubiquitination"/>
    <property type="evidence" value="ECO:0007669"/>
    <property type="project" value="InterPro"/>
</dbReference>
<dbReference type="CDD" id="cd16620">
    <property type="entry name" value="vRING-HC-C4C4_RBBP6"/>
    <property type="match status" value="1"/>
</dbReference>
<gene>
    <name evidence="11" type="ORF">NQ314_004364</name>
</gene>
<dbReference type="Gene3D" id="3.30.40.10">
    <property type="entry name" value="Zinc/RING finger domain, C3HC4 (zinc finger)"/>
    <property type="match status" value="1"/>
</dbReference>
<protein>
    <recommendedName>
        <fullName evidence="13">E3 ubiquitin-protein ligase RBBP6</fullName>
    </recommendedName>
</protein>
<feature type="compositionally biased region" description="Basic and acidic residues" evidence="7">
    <location>
        <begin position="1380"/>
        <end position="1395"/>
    </location>
</feature>
<evidence type="ECO:0008006" key="13">
    <source>
        <dbReference type="Google" id="ProtNLM"/>
    </source>
</evidence>
<feature type="compositionally biased region" description="Acidic residues" evidence="7">
    <location>
        <begin position="1166"/>
        <end position="1186"/>
    </location>
</feature>
<dbReference type="FunFam" id="3.10.20.90:FF:000070">
    <property type="entry name" value="E3 ubiquitin-protein ligase RBBP6 isoform X2"/>
    <property type="match status" value="1"/>
</dbReference>
<feature type="compositionally biased region" description="Basic and acidic residues" evidence="7">
    <location>
        <begin position="1509"/>
        <end position="1528"/>
    </location>
</feature>
<feature type="compositionally biased region" description="Basic and acidic residues" evidence="7">
    <location>
        <begin position="700"/>
        <end position="709"/>
    </location>
</feature>